<evidence type="ECO:0000313" key="4">
    <source>
        <dbReference type="Proteomes" id="UP000757232"/>
    </source>
</evidence>
<dbReference type="Proteomes" id="UP000757232">
    <property type="component" value="Unassembled WGS sequence"/>
</dbReference>
<keyword evidence="4" id="KW-1185">Reference proteome</keyword>
<evidence type="ECO:0000313" key="3">
    <source>
        <dbReference type="EMBL" id="OCB91058.1"/>
    </source>
</evidence>
<dbReference type="PANTHER" id="PTHR43011:SF1">
    <property type="entry name" value="IRON-SULFUR CLUSTER ASSEMBLY 2 HOMOLOG, MITOCHONDRIAL"/>
    <property type="match status" value="1"/>
</dbReference>
<accession>A0A9Q5I3J7</accession>
<sequence length="392" mass="42131">MGKGRPEEIMAEQTPGASSAEVRYDDSTIDILIIRRSFLLFLPPPPKSDHPSPQPTSTMSKSARLLSPRTLFLSSSSTQSLCRRSALDTLVRPTRQRLLYTTRPLCATIVTSATAAGFLPSTDAALSSASSSPSSPLKGTGSSLGMGASGRQIPGMGVGRAELLRIPSKEDIEEAELDVEVLPPEDCNVLISERAAEQLRRISTRENDPDVALRISVESGGCHGYQYKLSLTSVNERQPDDYHFAHPTLRPSNILVDAVSLPLLKGSTLDFVTELIGSSFRVSDNPQAKGSGCLQSIYQQYRIKHRKANSNTALIALPPLRSDKPSTVTLPNNTSLLPRPTEQRPSEHTQLTDNILPSGVALPGPGPDEISAQVLGRLDETHGDPRGEGEGG</sequence>
<comment type="similarity">
    <text evidence="1">Belongs to the HesB/IscA family.</text>
</comment>
<feature type="compositionally biased region" description="Low complexity" evidence="2">
    <location>
        <begin position="124"/>
        <end position="141"/>
    </location>
</feature>
<evidence type="ECO:0000256" key="2">
    <source>
        <dbReference type="SAM" id="MobiDB-lite"/>
    </source>
</evidence>
<dbReference type="AlphaFoldDB" id="A0A9Q5I3J7"/>
<dbReference type="PANTHER" id="PTHR43011">
    <property type="entry name" value="IRON-SULFUR CLUSTER ASSEMBLY 2 HOMOLOG, MITOCHONDRIAL"/>
    <property type="match status" value="1"/>
</dbReference>
<feature type="region of interest" description="Disordered" evidence="2">
    <location>
        <begin position="323"/>
        <end position="392"/>
    </location>
</feature>
<dbReference type="InterPro" id="IPR016092">
    <property type="entry name" value="ATAP"/>
</dbReference>
<dbReference type="InterPro" id="IPR035903">
    <property type="entry name" value="HesB-like_dom_sf"/>
</dbReference>
<feature type="region of interest" description="Disordered" evidence="2">
    <location>
        <begin position="1"/>
        <end position="20"/>
    </location>
</feature>
<evidence type="ECO:0008006" key="5">
    <source>
        <dbReference type="Google" id="ProtNLM"/>
    </source>
</evidence>
<dbReference type="GO" id="GO:0051539">
    <property type="term" value="F:4 iron, 4 sulfur cluster binding"/>
    <property type="evidence" value="ECO:0007669"/>
    <property type="project" value="TreeGrafter"/>
</dbReference>
<dbReference type="NCBIfam" id="TIGR00049">
    <property type="entry name" value="iron-sulfur cluster assembly accessory protein"/>
    <property type="match status" value="1"/>
</dbReference>
<name>A0A9Q5I3J7_SANBA</name>
<dbReference type="EMBL" id="LNZH02000107">
    <property type="protein sequence ID" value="OCB91058.1"/>
    <property type="molecule type" value="Genomic_DNA"/>
</dbReference>
<dbReference type="OrthoDB" id="1938621at2759"/>
<organism evidence="3 4">
    <name type="scientific">Sanghuangporus baumii</name>
    <name type="common">Phellinus baumii</name>
    <dbReference type="NCBI Taxonomy" id="108892"/>
    <lineage>
        <taxon>Eukaryota</taxon>
        <taxon>Fungi</taxon>
        <taxon>Dikarya</taxon>
        <taxon>Basidiomycota</taxon>
        <taxon>Agaricomycotina</taxon>
        <taxon>Agaricomycetes</taxon>
        <taxon>Hymenochaetales</taxon>
        <taxon>Hymenochaetaceae</taxon>
        <taxon>Sanghuangporus</taxon>
    </lineage>
</organism>
<protein>
    <recommendedName>
        <fullName evidence="5">FeS cluster biogenesis domain-containing protein</fullName>
    </recommendedName>
</protein>
<dbReference type="GO" id="GO:0051537">
    <property type="term" value="F:2 iron, 2 sulfur cluster binding"/>
    <property type="evidence" value="ECO:0007669"/>
    <property type="project" value="TreeGrafter"/>
</dbReference>
<reference evidence="3" key="1">
    <citation type="submission" date="2016-06" db="EMBL/GenBank/DDBJ databases">
        <title>Draft Genome sequence of the fungus Inonotus baumii.</title>
        <authorList>
            <person name="Zhu H."/>
            <person name="Lin W."/>
        </authorList>
    </citation>
    <scope>NUCLEOTIDE SEQUENCE</scope>
    <source>
        <strain evidence="3">821</strain>
    </source>
</reference>
<dbReference type="GO" id="GO:0005506">
    <property type="term" value="F:iron ion binding"/>
    <property type="evidence" value="ECO:0007669"/>
    <property type="project" value="TreeGrafter"/>
</dbReference>
<evidence type="ECO:0000256" key="1">
    <source>
        <dbReference type="ARBA" id="ARBA00006718"/>
    </source>
</evidence>
<dbReference type="Gene3D" id="2.60.300.12">
    <property type="entry name" value="HesB-like domain"/>
    <property type="match status" value="1"/>
</dbReference>
<feature type="region of interest" description="Disordered" evidence="2">
    <location>
        <begin position="124"/>
        <end position="152"/>
    </location>
</feature>
<proteinExistence type="inferred from homology"/>
<feature type="compositionally biased region" description="Polar residues" evidence="2">
    <location>
        <begin position="325"/>
        <end position="336"/>
    </location>
</feature>
<dbReference type="GO" id="GO:0016226">
    <property type="term" value="P:iron-sulfur cluster assembly"/>
    <property type="evidence" value="ECO:0007669"/>
    <property type="project" value="InterPro"/>
</dbReference>
<dbReference type="GO" id="GO:0005739">
    <property type="term" value="C:mitochondrion"/>
    <property type="evidence" value="ECO:0007669"/>
    <property type="project" value="TreeGrafter"/>
</dbReference>
<comment type="caution">
    <text evidence="3">The sequence shown here is derived from an EMBL/GenBank/DDBJ whole genome shotgun (WGS) entry which is preliminary data.</text>
</comment>
<feature type="compositionally biased region" description="Basic and acidic residues" evidence="2">
    <location>
        <begin position="377"/>
        <end position="392"/>
    </location>
</feature>
<dbReference type="SUPFAM" id="SSF89360">
    <property type="entry name" value="HesB-like domain"/>
    <property type="match status" value="1"/>
</dbReference>
<gene>
    <name evidence="3" type="ORF">A7U60_g1695</name>
</gene>